<evidence type="ECO:0000256" key="1">
    <source>
        <dbReference type="ARBA" id="ARBA00000135"/>
    </source>
</evidence>
<evidence type="ECO:0000256" key="7">
    <source>
        <dbReference type="ARBA" id="ARBA00049972"/>
    </source>
</evidence>
<dbReference type="eggNOG" id="COG0260">
    <property type="taxonomic scope" value="Bacteria"/>
</dbReference>
<organism evidence="10 11">
    <name type="scientific">Candidatus Neomicrothrix parvicella RN1</name>
    <dbReference type="NCBI Taxonomy" id="1229780"/>
    <lineage>
        <taxon>Bacteria</taxon>
        <taxon>Bacillati</taxon>
        <taxon>Actinomycetota</taxon>
        <taxon>Acidimicrobiia</taxon>
        <taxon>Acidimicrobiales</taxon>
        <taxon>Microthrixaceae</taxon>
        <taxon>Candidatus Neomicrothrix</taxon>
    </lineage>
</organism>
<dbReference type="EMBL" id="CANL01000078">
    <property type="protein sequence ID" value="CCM65498.1"/>
    <property type="molecule type" value="Genomic_DNA"/>
</dbReference>
<feature type="domain" description="Cytosol aminopeptidase" evidence="9">
    <location>
        <begin position="333"/>
        <end position="340"/>
    </location>
</feature>
<dbReference type="Pfam" id="PF00883">
    <property type="entry name" value="Peptidase_M17"/>
    <property type="match status" value="1"/>
</dbReference>
<feature type="active site" evidence="8">
    <location>
        <position position="265"/>
    </location>
</feature>
<comment type="caution">
    <text evidence="10">The sequence shown here is derived from an EMBL/GenBank/DDBJ whole genome shotgun (WGS) entry which is preliminary data.</text>
</comment>
<dbReference type="PANTHER" id="PTHR11963:SF23">
    <property type="entry name" value="CYTOSOL AMINOPEPTIDASE"/>
    <property type="match status" value="1"/>
</dbReference>
<dbReference type="GO" id="GO:0006508">
    <property type="term" value="P:proteolysis"/>
    <property type="evidence" value="ECO:0007669"/>
    <property type="project" value="UniProtKB-KW"/>
</dbReference>
<dbReference type="HAMAP" id="MF_00181">
    <property type="entry name" value="Cytosol_peptidase_M17"/>
    <property type="match status" value="1"/>
</dbReference>
<keyword evidence="11" id="KW-1185">Reference proteome</keyword>
<accession>R4Z437</accession>
<dbReference type="InterPro" id="IPR000819">
    <property type="entry name" value="Peptidase_M17_C"/>
</dbReference>
<dbReference type="InterPro" id="IPR023042">
    <property type="entry name" value="Peptidase_M17_leu_NH2_pept"/>
</dbReference>
<protein>
    <recommendedName>
        <fullName evidence="8">Probable cytosol aminopeptidase</fullName>
        <ecNumber evidence="8">3.4.11.1</ecNumber>
    </recommendedName>
    <alternativeName>
        <fullName evidence="8">Leucine aminopeptidase</fullName>
        <shortName evidence="8">LAP</shortName>
        <ecNumber evidence="8">3.4.11.10</ecNumber>
    </alternativeName>
    <alternativeName>
        <fullName evidence="8">Leucyl aminopeptidase</fullName>
    </alternativeName>
</protein>
<evidence type="ECO:0000256" key="5">
    <source>
        <dbReference type="ARBA" id="ARBA00022670"/>
    </source>
</evidence>
<dbReference type="InterPro" id="IPR011356">
    <property type="entry name" value="Leucine_aapep/pepB"/>
</dbReference>
<dbReference type="PRINTS" id="PR00481">
    <property type="entry name" value="LAMNOPPTDASE"/>
</dbReference>
<evidence type="ECO:0000256" key="4">
    <source>
        <dbReference type="ARBA" id="ARBA00022438"/>
    </source>
</evidence>
<feature type="binding site" evidence="8">
    <location>
        <position position="335"/>
    </location>
    <ligand>
        <name>Mn(2+)</name>
        <dbReference type="ChEBI" id="CHEBI:29035"/>
        <label>1</label>
    </ligand>
</feature>
<dbReference type="Gene3D" id="3.40.220.10">
    <property type="entry name" value="Leucine Aminopeptidase, subunit E, domain 1"/>
    <property type="match status" value="1"/>
</dbReference>
<dbReference type="PANTHER" id="PTHR11963">
    <property type="entry name" value="LEUCINE AMINOPEPTIDASE-RELATED"/>
    <property type="match status" value="1"/>
</dbReference>
<comment type="cofactor">
    <cofactor evidence="8">
        <name>Mn(2+)</name>
        <dbReference type="ChEBI" id="CHEBI:29035"/>
    </cofactor>
    <text evidence="8">Binds 2 manganese ions per subunit.</text>
</comment>
<keyword evidence="8" id="KW-0464">Manganese</keyword>
<feature type="binding site" evidence="8">
    <location>
        <position position="337"/>
    </location>
    <ligand>
        <name>Mn(2+)</name>
        <dbReference type="ChEBI" id="CHEBI:29035"/>
        <label>2</label>
    </ligand>
</feature>
<evidence type="ECO:0000256" key="2">
    <source>
        <dbReference type="ARBA" id="ARBA00000967"/>
    </source>
</evidence>
<keyword evidence="8" id="KW-0963">Cytoplasm</keyword>
<dbReference type="GO" id="GO:0030145">
    <property type="term" value="F:manganese ion binding"/>
    <property type="evidence" value="ECO:0007669"/>
    <property type="project" value="UniProtKB-UniRule"/>
</dbReference>
<dbReference type="GO" id="GO:0005737">
    <property type="term" value="C:cytoplasm"/>
    <property type="evidence" value="ECO:0007669"/>
    <property type="project" value="UniProtKB-SubCell"/>
</dbReference>
<dbReference type="RefSeq" id="WP_012230248.1">
    <property type="nucleotide sequence ID" value="NZ_HG422565.1"/>
</dbReference>
<dbReference type="PROSITE" id="PS00631">
    <property type="entry name" value="CYTOSOL_AP"/>
    <property type="match status" value="1"/>
</dbReference>
<comment type="subcellular location">
    <subcellularLocation>
        <location evidence="8">Cytoplasm</location>
    </subcellularLocation>
</comment>
<name>R4Z437_9ACTN</name>
<comment type="catalytic activity">
    <reaction evidence="1 8">
        <text>Release of an N-terminal amino acid, Xaa-|-Yaa-, in which Xaa is preferably Leu, but may be other amino acids including Pro although not Arg or Lys, and Yaa may be Pro. Amino acid amides and methyl esters are also readily hydrolyzed, but rates on arylamides are exceedingly low.</text>
        <dbReference type="EC" id="3.4.11.1"/>
    </reaction>
</comment>
<proteinExistence type="inferred from homology"/>
<dbReference type="GO" id="GO:0070006">
    <property type="term" value="F:metalloaminopeptidase activity"/>
    <property type="evidence" value="ECO:0007669"/>
    <property type="project" value="InterPro"/>
</dbReference>
<dbReference type="CDD" id="cd00433">
    <property type="entry name" value="Peptidase_M17"/>
    <property type="match status" value="1"/>
</dbReference>
<evidence type="ECO:0000259" key="9">
    <source>
        <dbReference type="PROSITE" id="PS00631"/>
    </source>
</evidence>
<dbReference type="EC" id="3.4.11.1" evidence="8"/>
<dbReference type="Gene3D" id="3.40.630.10">
    <property type="entry name" value="Zn peptidases"/>
    <property type="match status" value="1"/>
</dbReference>
<reference evidence="10 11" key="1">
    <citation type="journal article" date="2013" name="ISME J.">
        <title>Metabolic model for the filamentous 'Candidatus Microthrix parvicella' based on genomic and metagenomic analyses.</title>
        <authorList>
            <person name="Jon McIlroy S."/>
            <person name="Kristiansen R."/>
            <person name="Albertsen M."/>
            <person name="Michael Karst S."/>
            <person name="Rossetti S."/>
            <person name="Lund Nielsen J."/>
            <person name="Tandoi V."/>
            <person name="James Seviour R."/>
            <person name="Nielsen P.H."/>
        </authorList>
    </citation>
    <scope>NUCLEOTIDE SEQUENCE [LARGE SCALE GENOMIC DNA]</scope>
    <source>
        <strain evidence="10 11">RN1</strain>
    </source>
</reference>
<dbReference type="EC" id="3.4.11.10" evidence="8"/>
<evidence type="ECO:0000256" key="3">
    <source>
        <dbReference type="ARBA" id="ARBA00009528"/>
    </source>
</evidence>
<dbReference type="InterPro" id="IPR043472">
    <property type="entry name" value="Macro_dom-like"/>
</dbReference>
<comment type="function">
    <text evidence="7 8">Presumably involved in the processing and regular turnover of intracellular proteins. Catalyzes the removal of unsubstituted N-terminal amino acids from various peptides.</text>
</comment>
<dbReference type="AlphaFoldDB" id="R4Z437"/>
<dbReference type="SUPFAM" id="SSF52949">
    <property type="entry name" value="Macro domain-like"/>
    <property type="match status" value="1"/>
</dbReference>
<evidence type="ECO:0000313" key="10">
    <source>
        <dbReference type="EMBL" id="CCM65498.1"/>
    </source>
</evidence>
<keyword evidence="5 8" id="KW-0645">Protease</keyword>
<feature type="binding site" evidence="8">
    <location>
        <position position="258"/>
    </location>
    <ligand>
        <name>Mn(2+)</name>
        <dbReference type="ChEBI" id="CHEBI:29035"/>
        <label>1</label>
    </ligand>
</feature>
<dbReference type="Proteomes" id="UP000018291">
    <property type="component" value="Unassembled WGS sequence"/>
</dbReference>
<feature type="binding site" evidence="8">
    <location>
        <position position="337"/>
    </location>
    <ligand>
        <name>Mn(2+)</name>
        <dbReference type="ChEBI" id="CHEBI:29035"/>
        <label>1</label>
    </ligand>
</feature>
<feature type="binding site" evidence="8">
    <location>
        <position position="258"/>
    </location>
    <ligand>
        <name>Mn(2+)</name>
        <dbReference type="ChEBI" id="CHEBI:29035"/>
        <label>2</label>
    </ligand>
</feature>
<evidence type="ECO:0000313" key="11">
    <source>
        <dbReference type="Proteomes" id="UP000018291"/>
    </source>
</evidence>
<comment type="similarity">
    <text evidence="3 8">Belongs to the peptidase M17 family.</text>
</comment>
<evidence type="ECO:0000256" key="6">
    <source>
        <dbReference type="ARBA" id="ARBA00022801"/>
    </source>
</evidence>
<comment type="catalytic activity">
    <reaction evidence="2 8">
        <text>Release of an N-terminal amino acid, preferentially leucine, but not glutamic or aspartic acids.</text>
        <dbReference type="EC" id="3.4.11.10"/>
    </reaction>
</comment>
<dbReference type="SUPFAM" id="SSF53187">
    <property type="entry name" value="Zn-dependent exopeptidases"/>
    <property type="match status" value="1"/>
</dbReference>
<feature type="binding site" evidence="8">
    <location>
        <position position="253"/>
    </location>
    <ligand>
        <name>Mn(2+)</name>
        <dbReference type="ChEBI" id="CHEBI:29035"/>
        <label>2</label>
    </ligand>
</feature>
<dbReference type="HOGENOM" id="CLU_013734_6_0_11"/>
<keyword evidence="8" id="KW-0479">Metal-binding</keyword>
<dbReference type="Pfam" id="PF02789">
    <property type="entry name" value="Peptidase_M17_N"/>
    <property type="match status" value="1"/>
</dbReference>
<gene>
    <name evidence="8" type="primary">pepA</name>
    <name evidence="10" type="ORF">BN381_80028</name>
</gene>
<feature type="active site" evidence="8">
    <location>
        <position position="339"/>
    </location>
</feature>
<dbReference type="InterPro" id="IPR008283">
    <property type="entry name" value="Peptidase_M17_N"/>
</dbReference>
<sequence length="491" mass="50835">MADVPKIKVSAKPPIRTDALVMLLDTDRVDTDGVDWGYLDRIGFEAKPGTHVMVPGDGNLVRILVGLGDRAEVTPDTFRRAGAVAAKAGAKFGRINVDFPDASSELLDPRAMGQALAEGLASGAYSYDRYKSSEVKLRDIVVVSKLGRELSSGVQRGRVVGEAVAFARDLVNEPGGSATPAALAKTVAERAMAAGLGVKLMDEKAIAKAGMGGLIAVNKGSTQPPRFIQLTYQPSGGSQNSDGSGAHLALVGKGITFDSGGLSLKSGDGMMTMKMDKGGGAAVLAAMCALPALKVRQRVSAYVPLTDNMPGPDAQRPGDVFTAHNGKTVEVLNTDAEGRLVLADALSVAADAEPDAIIDLATLTGAVMVALGQRIAGLMGNNTDFSGQISDAAKWAGESVWELPLPEEYRSALDSPVADLKNIGGDRYGGALTAGLFLSEFVPEGMPWAHLDIAGTAWSDSDTAEAGKGGTGFGVRTLLRLVERFSVPAAG</sequence>
<dbReference type="STRING" id="1229780.BN381_80028"/>
<keyword evidence="6 8" id="KW-0378">Hydrolase</keyword>
<feature type="binding site" evidence="8">
    <location>
        <position position="276"/>
    </location>
    <ligand>
        <name>Mn(2+)</name>
        <dbReference type="ChEBI" id="CHEBI:29035"/>
        <label>2</label>
    </ligand>
</feature>
<keyword evidence="4 8" id="KW-0031">Aminopeptidase</keyword>
<evidence type="ECO:0000256" key="8">
    <source>
        <dbReference type="HAMAP-Rule" id="MF_00181"/>
    </source>
</evidence>
<dbReference type="NCBIfam" id="NF002073">
    <property type="entry name" value="PRK00913.1-2"/>
    <property type="match status" value="1"/>
</dbReference>